<name>A0A0A9BU44_ARUDO</name>
<sequence length="54" mass="5617">MPLADGCGWPNKQGQSDFVMRRTGCGVNHDRVERGAGCGVIAWGGAEQKSSAPA</sequence>
<protein>
    <submittedName>
        <fullName evidence="1">Uncharacterized protein</fullName>
    </submittedName>
</protein>
<reference evidence="1" key="1">
    <citation type="submission" date="2014-09" db="EMBL/GenBank/DDBJ databases">
        <authorList>
            <person name="Magalhaes I.L.F."/>
            <person name="Oliveira U."/>
            <person name="Santos F.R."/>
            <person name="Vidigal T.H.D.A."/>
            <person name="Brescovit A.D."/>
            <person name="Santos A.J."/>
        </authorList>
    </citation>
    <scope>NUCLEOTIDE SEQUENCE</scope>
    <source>
        <tissue evidence="1">Shoot tissue taken approximately 20 cm above the soil surface</tissue>
    </source>
</reference>
<dbReference type="EMBL" id="GBRH01231049">
    <property type="protein sequence ID" value="JAD66846.1"/>
    <property type="molecule type" value="Transcribed_RNA"/>
</dbReference>
<proteinExistence type="predicted"/>
<reference evidence="1" key="2">
    <citation type="journal article" date="2015" name="Data Brief">
        <title>Shoot transcriptome of the giant reed, Arundo donax.</title>
        <authorList>
            <person name="Barrero R.A."/>
            <person name="Guerrero F.D."/>
            <person name="Moolhuijzen P."/>
            <person name="Goolsby J.A."/>
            <person name="Tidwell J."/>
            <person name="Bellgard S.E."/>
            <person name="Bellgard M.I."/>
        </authorList>
    </citation>
    <scope>NUCLEOTIDE SEQUENCE</scope>
    <source>
        <tissue evidence="1">Shoot tissue taken approximately 20 cm above the soil surface</tissue>
    </source>
</reference>
<accession>A0A0A9BU44</accession>
<organism evidence="1">
    <name type="scientific">Arundo donax</name>
    <name type="common">Giant reed</name>
    <name type="synonym">Donax arundinaceus</name>
    <dbReference type="NCBI Taxonomy" id="35708"/>
    <lineage>
        <taxon>Eukaryota</taxon>
        <taxon>Viridiplantae</taxon>
        <taxon>Streptophyta</taxon>
        <taxon>Embryophyta</taxon>
        <taxon>Tracheophyta</taxon>
        <taxon>Spermatophyta</taxon>
        <taxon>Magnoliopsida</taxon>
        <taxon>Liliopsida</taxon>
        <taxon>Poales</taxon>
        <taxon>Poaceae</taxon>
        <taxon>PACMAD clade</taxon>
        <taxon>Arundinoideae</taxon>
        <taxon>Arundineae</taxon>
        <taxon>Arundo</taxon>
    </lineage>
</organism>
<dbReference type="AlphaFoldDB" id="A0A0A9BU44"/>
<evidence type="ECO:0000313" key="1">
    <source>
        <dbReference type="EMBL" id="JAD66846.1"/>
    </source>
</evidence>